<dbReference type="EMBL" id="JAGSSV010000003">
    <property type="protein sequence ID" value="MBR7888047.1"/>
    <property type="molecule type" value="Genomic_DNA"/>
</dbReference>
<reference evidence="1 2" key="1">
    <citation type="submission" date="2021-04" db="EMBL/GenBank/DDBJ databases">
        <authorList>
            <person name="Sun C."/>
        </authorList>
    </citation>
    <scope>NUCLEOTIDE SEQUENCE [LARGE SCALE GENOMIC DNA]</scope>
    <source>
        <strain evidence="1 2">A79</strain>
    </source>
</reference>
<dbReference type="RefSeq" id="WP_211535402.1">
    <property type="nucleotide sequence ID" value="NZ_JAGSSV010000003.1"/>
</dbReference>
<evidence type="ECO:0000313" key="1">
    <source>
        <dbReference type="EMBL" id="MBR7888047.1"/>
    </source>
</evidence>
<name>A0ABS5H9D9_9GAMM</name>
<protein>
    <submittedName>
        <fullName evidence="1">Helix-hairpin-helix domain-containing protein</fullName>
    </submittedName>
</protein>
<gene>
    <name evidence="1" type="ORF">J9B83_03760</name>
</gene>
<reference evidence="2" key="2">
    <citation type="submission" date="2023-07" db="EMBL/GenBank/DDBJ databases">
        <title>Marinomonas vulgaris A79, complete genome.</title>
        <authorList>
            <person name="Ying J.-J."/>
        </authorList>
    </citation>
    <scope>NUCLEOTIDE SEQUENCE [LARGE SCALE GENOMIC DNA]</scope>
    <source>
        <strain evidence="2">A79</strain>
    </source>
</reference>
<accession>A0ABS5H9D9</accession>
<proteinExistence type="predicted"/>
<dbReference type="Gene3D" id="1.10.150.320">
    <property type="entry name" value="Photosystem II 12 kDa extrinsic protein"/>
    <property type="match status" value="1"/>
</dbReference>
<evidence type="ECO:0000313" key="2">
    <source>
        <dbReference type="Proteomes" id="UP000679722"/>
    </source>
</evidence>
<sequence length="215" mass="23916">MKVDTCHAYDANITVQGCAYYIEQDRVVLSIEQISNHRMADNLSGTLRLQFCAFPKGSEHEVDETVLASTTLGEIKDQHFLSQCSYDLIFNEPPAGLWQLVLQLSEWNGEEYVVCDSAYFGLPYRVEPKPSKPKPNQPTALTPQHSVKKNAIGCSDGYLAINTTKVDKLLSVKGIPRRVLEKLVAERPFASEKAVLNIKGIGPVKLQRILSQLLG</sequence>
<organism evidence="1 2">
    <name type="scientific">Marinomonas vulgaris</name>
    <dbReference type="NCBI Taxonomy" id="2823372"/>
    <lineage>
        <taxon>Bacteria</taxon>
        <taxon>Pseudomonadati</taxon>
        <taxon>Pseudomonadota</taxon>
        <taxon>Gammaproteobacteria</taxon>
        <taxon>Oceanospirillales</taxon>
        <taxon>Oceanospirillaceae</taxon>
        <taxon>Marinomonas</taxon>
    </lineage>
</organism>
<keyword evidence="2" id="KW-1185">Reference proteome</keyword>
<dbReference type="Proteomes" id="UP000679722">
    <property type="component" value="Unassembled WGS sequence"/>
</dbReference>
<comment type="caution">
    <text evidence="1">The sequence shown here is derived from an EMBL/GenBank/DDBJ whole genome shotgun (WGS) entry which is preliminary data.</text>
</comment>
<dbReference type="SUPFAM" id="SSF81585">
    <property type="entry name" value="PsbU/PolX domain-like"/>
    <property type="match status" value="1"/>
</dbReference>